<evidence type="ECO:0000313" key="1">
    <source>
        <dbReference type="EMBL" id="KAG1273742.1"/>
    </source>
</evidence>
<accession>A0A9P7BIP1</accession>
<dbReference type="Proteomes" id="UP000716291">
    <property type="component" value="Unassembled WGS sequence"/>
</dbReference>
<protein>
    <submittedName>
        <fullName evidence="1">Uncharacterized protein</fullName>
    </submittedName>
</protein>
<name>A0A9P7BIP1_RHIOR</name>
<proteinExistence type="predicted"/>
<dbReference type="EMBL" id="JAANQT010012382">
    <property type="protein sequence ID" value="KAG1273742.1"/>
    <property type="molecule type" value="Genomic_DNA"/>
</dbReference>
<organism evidence="1 2">
    <name type="scientific">Rhizopus oryzae</name>
    <name type="common">Mucormycosis agent</name>
    <name type="synonym">Rhizopus arrhizus var. delemar</name>
    <dbReference type="NCBI Taxonomy" id="64495"/>
    <lineage>
        <taxon>Eukaryota</taxon>
        <taxon>Fungi</taxon>
        <taxon>Fungi incertae sedis</taxon>
        <taxon>Mucoromycota</taxon>
        <taxon>Mucoromycotina</taxon>
        <taxon>Mucoromycetes</taxon>
        <taxon>Mucorales</taxon>
        <taxon>Mucorineae</taxon>
        <taxon>Rhizopodaceae</taxon>
        <taxon>Rhizopus</taxon>
    </lineage>
</organism>
<comment type="caution">
    <text evidence="1">The sequence shown here is derived from an EMBL/GenBank/DDBJ whole genome shotgun (WGS) entry which is preliminary data.</text>
</comment>
<dbReference type="AlphaFoldDB" id="A0A9P7BIP1"/>
<sequence>MHAGIDVLHQRAHVRHDRRQLPQRDAQVLQDFRGLAVAQVFAFRQIDFAKAVLVGHGVQDGIEPGHGVRQGSVKIKSCDVVFQVRIH</sequence>
<gene>
    <name evidence="1" type="ORF">G6F64_015286</name>
</gene>
<evidence type="ECO:0000313" key="2">
    <source>
        <dbReference type="Proteomes" id="UP000716291"/>
    </source>
</evidence>
<keyword evidence="2" id="KW-1185">Reference proteome</keyword>
<reference evidence="1" key="1">
    <citation type="journal article" date="2020" name="Microb. Genom.">
        <title>Genetic diversity of clinical and environmental Mucorales isolates obtained from an investigation of mucormycosis cases among solid organ transplant recipients.</title>
        <authorList>
            <person name="Nguyen M.H."/>
            <person name="Kaul D."/>
            <person name="Muto C."/>
            <person name="Cheng S.J."/>
            <person name="Richter R.A."/>
            <person name="Bruno V.M."/>
            <person name="Liu G."/>
            <person name="Beyhan S."/>
            <person name="Sundermann A.J."/>
            <person name="Mounaud S."/>
            <person name="Pasculle A.W."/>
            <person name="Nierman W.C."/>
            <person name="Driscoll E."/>
            <person name="Cumbie R."/>
            <person name="Clancy C.J."/>
            <person name="Dupont C.L."/>
        </authorList>
    </citation>
    <scope>NUCLEOTIDE SEQUENCE</scope>
    <source>
        <strain evidence="1">GL11</strain>
    </source>
</reference>